<keyword evidence="1" id="KW-0807">Transducer</keyword>
<dbReference type="PROSITE" id="PS50111">
    <property type="entry name" value="CHEMOTAXIS_TRANSDUC_2"/>
    <property type="match status" value="1"/>
</dbReference>
<dbReference type="PRINTS" id="PR00260">
    <property type="entry name" value="CHEMTRNSDUCR"/>
</dbReference>
<dbReference type="GO" id="GO:0004888">
    <property type="term" value="F:transmembrane signaling receptor activity"/>
    <property type="evidence" value="ECO:0007669"/>
    <property type="project" value="InterPro"/>
</dbReference>
<dbReference type="InterPro" id="IPR003660">
    <property type="entry name" value="HAMP_dom"/>
</dbReference>
<proteinExistence type="inferred from homology"/>
<accession>A0A1J5RB26</accession>
<feature type="domain" description="HAMP" evidence="5">
    <location>
        <begin position="95"/>
        <end position="149"/>
    </location>
</feature>
<dbReference type="SMART" id="SM00283">
    <property type="entry name" value="MA"/>
    <property type="match status" value="1"/>
</dbReference>
<dbReference type="SMART" id="SM00304">
    <property type="entry name" value="HAMP"/>
    <property type="match status" value="1"/>
</dbReference>
<dbReference type="Gene3D" id="1.10.287.950">
    <property type="entry name" value="Methyl-accepting chemotaxis protein"/>
    <property type="match status" value="1"/>
</dbReference>
<dbReference type="PROSITE" id="PS50885">
    <property type="entry name" value="HAMP"/>
    <property type="match status" value="1"/>
</dbReference>
<evidence type="ECO:0000256" key="1">
    <source>
        <dbReference type="ARBA" id="ARBA00023224"/>
    </source>
</evidence>
<comment type="similarity">
    <text evidence="2">Belongs to the methyl-accepting chemotaxis (MCP) protein family.</text>
</comment>
<dbReference type="PANTHER" id="PTHR32089">
    <property type="entry name" value="METHYL-ACCEPTING CHEMOTAXIS PROTEIN MCPB"/>
    <property type="match status" value="1"/>
</dbReference>
<gene>
    <name evidence="6" type="primary">pctB_4</name>
    <name evidence="6" type="ORF">GALL_250600</name>
</gene>
<protein>
    <submittedName>
        <fullName evidence="6">Methyl-accepting chemotaxis protein PctB</fullName>
    </submittedName>
</protein>
<dbReference type="CDD" id="cd06225">
    <property type="entry name" value="HAMP"/>
    <property type="match status" value="1"/>
</dbReference>
<sequence>MKLFWRLYDWSERTFWNSLTKKLMSFLLLFLIDVTYLGVDIHQKDAIAEDLQKAGGNSALAGHVAGVLDQGLYLMIGLTLVALAWNILQILYLRHLILRPVRLITNIFDEISHGRGDFSRDLPIISHDELRKLAESYNCFADKMRALIGEVRKMSVNISREAVVVKNNVASTAKRANQQGEIAGSVFGASTETTAAIKEVSASAEVIAHATDNNLQTARNSLMEMSQVVQEVETVSNRLETFNVTVTDLGKRSDSIREIATMIKEIADQTNLLALNAAIEAARAGEQGRGFAVVADEVRKLAGRVTLATQEISDNIGNMTSLVEKTQSENGQINSRIHQTSDIVKSSAVEFQKMVADFETTSDQLAHIATAMDQLNATNGSVHEAVIQLHQLSSEVSGSMTSSEKSTVVLAEATESVQELVSCFKIGRGAFDFNVERAREFRDDIQVKLNELKNSGTNIWDQNYRPLPGTNPQKFEVSYLRAFEQHLQPHLEDCLSRLQGGIFALIVDTQGYGAIHNLKVSKPLTGNYDTDLIGNRTKRIWTDPTGSRAGRNKQPLLLQTYARDTGEILSEINLPIVIDTKIWGNVRVGVDSTVLLNS</sequence>
<organism evidence="6">
    <name type="scientific">mine drainage metagenome</name>
    <dbReference type="NCBI Taxonomy" id="410659"/>
    <lineage>
        <taxon>unclassified sequences</taxon>
        <taxon>metagenomes</taxon>
        <taxon>ecological metagenomes</taxon>
    </lineage>
</organism>
<keyword evidence="3" id="KW-0472">Membrane</keyword>
<evidence type="ECO:0000256" key="2">
    <source>
        <dbReference type="ARBA" id="ARBA00029447"/>
    </source>
</evidence>
<comment type="caution">
    <text evidence="6">The sequence shown here is derived from an EMBL/GenBank/DDBJ whole genome shotgun (WGS) entry which is preliminary data.</text>
</comment>
<feature type="transmembrane region" description="Helical" evidence="3">
    <location>
        <begin position="72"/>
        <end position="93"/>
    </location>
</feature>
<evidence type="ECO:0000256" key="3">
    <source>
        <dbReference type="SAM" id="Phobius"/>
    </source>
</evidence>
<keyword evidence="3" id="KW-0812">Transmembrane</keyword>
<dbReference type="GO" id="GO:0007165">
    <property type="term" value="P:signal transduction"/>
    <property type="evidence" value="ECO:0007669"/>
    <property type="project" value="UniProtKB-KW"/>
</dbReference>
<feature type="domain" description="Methyl-accepting transducer" evidence="4">
    <location>
        <begin position="154"/>
        <end position="390"/>
    </location>
</feature>
<dbReference type="InterPro" id="IPR004089">
    <property type="entry name" value="MCPsignal_dom"/>
</dbReference>
<dbReference type="PANTHER" id="PTHR32089:SF112">
    <property type="entry name" value="LYSOZYME-LIKE PROTEIN-RELATED"/>
    <property type="match status" value="1"/>
</dbReference>
<dbReference type="GO" id="GO:0006935">
    <property type="term" value="P:chemotaxis"/>
    <property type="evidence" value="ECO:0007669"/>
    <property type="project" value="InterPro"/>
</dbReference>
<name>A0A1J5RB26_9ZZZZ</name>
<keyword evidence="3" id="KW-1133">Transmembrane helix</keyword>
<dbReference type="Pfam" id="PF00015">
    <property type="entry name" value="MCPsignal"/>
    <property type="match status" value="1"/>
</dbReference>
<evidence type="ECO:0000313" key="6">
    <source>
        <dbReference type="EMBL" id="OIQ93009.1"/>
    </source>
</evidence>
<dbReference type="EMBL" id="MLJW01000217">
    <property type="protein sequence ID" value="OIQ93009.1"/>
    <property type="molecule type" value="Genomic_DNA"/>
</dbReference>
<evidence type="ECO:0000259" key="5">
    <source>
        <dbReference type="PROSITE" id="PS50885"/>
    </source>
</evidence>
<dbReference type="SUPFAM" id="SSF58104">
    <property type="entry name" value="Methyl-accepting chemotaxis protein (MCP) signaling domain"/>
    <property type="match status" value="1"/>
</dbReference>
<reference evidence="6" key="1">
    <citation type="submission" date="2016-10" db="EMBL/GenBank/DDBJ databases">
        <title>Sequence of Gallionella enrichment culture.</title>
        <authorList>
            <person name="Poehlein A."/>
            <person name="Muehling M."/>
            <person name="Daniel R."/>
        </authorList>
    </citation>
    <scope>NUCLEOTIDE SEQUENCE</scope>
</reference>
<dbReference type="AlphaFoldDB" id="A0A1J5RB26"/>
<evidence type="ECO:0000259" key="4">
    <source>
        <dbReference type="PROSITE" id="PS50111"/>
    </source>
</evidence>
<dbReference type="Pfam" id="PF00672">
    <property type="entry name" value="HAMP"/>
    <property type="match status" value="1"/>
</dbReference>
<dbReference type="GO" id="GO:0016020">
    <property type="term" value="C:membrane"/>
    <property type="evidence" value="ECO:0007669"/>
    <property type="project" value="InterPro"/>
</dbReference>
<dbReference type="InterPro" id="IPR004090">
    <property type="entry name" value="Chemotax_Me-accpt_rcpt"/>
</dbReference>
<dbReference type="CDD" id="cd11386">
    <property type="entry name" value="MCP_signal"/>
    <property type="match status" value="1"/>
</dbReference>